<dbReference type="GO" id="GO:0034477">
    <property type="term" value="P:U6 snRNA 3'-end processing"/>
    <property type="evidence" value="ECO:0007669"/>
    <property type="project" value="InterPro"/>
</dbReference>
<dbReference type="Gene3D" id="4.10.1000.10">
    <property type="entry name" value="Zinc finger, CCCH-type"/>
    <property type="match status" value="2"/>
</dbReference>
<dbReference type="InterPro" id="IPR027521">
    <property type="entry name" value="Usb1"/>
</dbReference>
<evidence type="ECO:0000313" key="13">
    <source>
        <dbReference type="EMBL" id="CAH2244406.1"/>
    </source>
</evidence>
<evidence type="ECO:0000256" key="1">
    <source>
        <dbReference type="ARBA" id="ARBA00022722"/>
    </source>
</evidence>
<dbReference type="PROSITE" id="PS50103">
    <property type="entry name" value="ZF_C3H1"/>
    <property type="match status" value="3"/>
</dbReference>
<dbReference type="OrthoDB" id="49151at2759"/>
<keyword evidence="2 11" id="KW-0479">Metal-binding</keyword>
<dbReference type="GO" id="GO:0008270">
    <property type="term" value="F:zinc ion binding"/>
    <property type="evidence" value="ECO:0007669"/>
    <property type="project" value="UniProtKB-KW"/>
</dbReference>
<dbReference type="Proteomes" id="UP000838756">
    <property type="component" value="Unassembled WGS sequence"/>
</dbReference>
<evidence type="ECO:0000256" key="11">
    <source>
        <dbReference type="PROSITE-ProRule" id="PRU00723"/>
    </source>
</evidence>
<keyword evidence="3 11" id="KW-0863">Zinc-finger</keyword>
<feature type="domain" description="C3H1-type" evidence="12">
    <location>
        <begin position="553"/>
        <end position="579"/>
    </location>
</feature>
<dbReference type="InterPro" id="IPR000571">
    <property type="entry name" value="Znf_CCCH"/>
</dbReference>
<comment type="catalytic activity">
    <reaction evidence="8">
        <text>a 3'-end uridylyl-uridine-RNA = a 3'-end 2',3'-cyclophospho-uridine-RNA + uridine</text>
        <dbReference type="Rhea" id="RHEA:46052"/>
        <dbReference type="Rhea" id="RHEA-COMP:17384"/>
        <dbReference type="Rhea" id="RHEA-COMP:17385"/>
        <dbReference type="ChEBI" id="CHEBI:16704"/>
        <dbReference type="ChEBI" id="CHEBI:85643"/>
        <dbReference type="ChEBI" id="CHEBI:85644"/>
    </reaction>
    <physiologicalReaction direction="left-to-right" evidence="8">
        <dbReference type="Rhea" id="RHEA:46053"/>
    </physiologicalReaction>
</comment>
<gene>
    <name evidence="13" type="primary">jg25354</name>
    <name evidence="13" type="ORF">PAEG_LOCUS20356</name>
</gene>
<accession>A0A8S4S4X4</accession>
<evidence type="ECO:0000256" key="9">
    <source>
        <dbReference type="ARBA" id="ARBA00029543"/>
    </source>
</evidence>
<dbReference type="Pfam" id="PF09749">
    <property type="entry name" value="HVSL"/>
    <property type="match status" value="1"/>
</dbReference>
<feature type="zinc finger region" description="C3H1-type" evidence="11">
    <location>
        <begin position="580"/>
        <end position="607"/>
    </location>
</feature>
<feature type="zinc finger region" description="C3H1-type" evidence="11">
    <location>
        <begin position="497"/>
        <end position="527"/>
    </location>
</feature>
<dbReference type="Pfam" id="PF00642">
    <property type="entry name" value="zf-CCCH"/>
    <property type="match status" value="1"/>
</dbReference>
<name>A0A8S4S4X4_9NEOP</name>
<organism evidence="13 14">
    <name type="scientific">Pararge aegeria aegeria</name>
    <dbReference type="NCBI Taxonomy" id="348720"/>
    <lineage>
        <taxon>Eukaryota</taxon>
        <taxon>Metazoa</taxon>
        <taxon>Ecdysozoa</taxon>
        <taxon>Arthropoda</taxon>
        <taxon>Hexapoda</taxon>
        <taxon>Insecta</taxon>
        <taxon>Pterygota</taxon>
        <taxon>Neoptera</taxon>
        <taxon>Endopterygota</taxon>
        <taxon>Lepidoptera</taxon>
        <taxon>Glossata</taxon>
        <taxon>Ditrysia</taxon>
        <taxon>Papilionoidea</taxon>
        <taxon>Nymphalidae</taxon>
        <taxon>Satyrinae</taxon>
        <taxon>Satyrini</taxon>
        <taxon>Parargina</taxon>
        <taxon>Pararge</taxon>
    </lineage>
</organism>
<dbReference type="PANTHER" id="PTHR13522:SF3">
    <property type="entry name" value="U6 SNRNA PHOSPHODIESTERASE 1"/>
    <property type="match status" value="1"/>
</dbReference>
<dbReference type="Gene3D" id="3.90.1140.10">
    <property type="entry name" value="Cyclic phosphodiesterase"/>
    <property type="match status" value="1"/>
</dbReference>
<evidence type="ECO:0000259" key="12">
    <source>
        <dbReference type="PROSITE" id="PS50103"/>
    </source>
</evidence>
<dbReference type="SUPFAM" id="SSF90229">
    <property type="entry name" value="CCCH zinc finger"/>
    <property type="match status" value="1"/>
</dbReference>
<sequence length="691" mass="79401">MSGLSYICEYGEEEEIHPEEYEDLPKKQCQKPRLPRPNLSGVSVVSFEEHIENSSLHRGRVRTFPHVRGNWATFVYIEYPDKENLFKLIDKFAVLLATIDDSCCKCEDIHISLSKTFVLKYHMINTFTSCLQEVVNNIESFELGFESIEVFCNEDRTRTFIALKVDFIAHRNLIDITKKIDNILEDFRLPKFYHEPSFHMSILSVNGDKKQDISKILNHLNQQFLEQEDRLDTIVINKSIVNEAQTSNIIEINKNYALASNLTATQVNKKSNTQGIQPARALNIDTNEIVNNAISKQLIYKSKYSLVQNVLSKEQVKANIEKNKNNQNTKKPTQEVLLTRSRYCIVRKKKRLSVTVEQGIQNNSPTDLVTAKYPVTLASVNQLTRYSNLHSIKNSQKNKVSCKTPEKITKIKLSKYKTVPASYLKKNTAVEINTRLSSSLSTLNRSRFRFIKPSTPIKFTTPVSSIKAASRIIQHIEKSACSGSKVKSSKSLRAKFNINNIPCRLFTKFGKCLRKDHGSCKYLHDKKHVSLCRKFLKGICHDKNCSLSHETTAKKMPTCYFYLKGMCTKDGCPYLHVKLSDKTKICEEFAKGYCENGDKCPFKHVDQLKKAKKSSRINRRCSQNRDSNSTQKKSENKILENCEKHMNSGEIKEHDDNDCRYYKELINSDDSYETIKPKRCKLGTLPSFIQL</sequence>
<dbReference type="GO" id="GO:0000175">
    <property type="term" value="F:3'-5'-RNA exonuclease activity"/>
    <property type="evidence" value="ECO:0007669"/>
    <property type="project" value="TreeGrafter"/>
</dbReference>
<feature type="domain" description="C3H1-type" evidence="12">
    <location>
        <begin position="497"/>
        <end position="527"/>
    </location>
</feature>
<dbReference type="InterPro" id="IPR036855">
    <property type="entry name" value="Znf_CCCH_sf"/>
</dbReference>
<dbReference type="GO" id="GO:0016829">
    <property type="term" value="F:lyase activity"/>
    <property type="evidence" value="ECO:0007669"/>
    <property type="project" value="UniProtKB-KW"/>
</dbReference>
<keyword evidence="14" id="KW-1185">Reference proteome</keyword>
<keyword evidence="7" id="KW-0539">Nucleus</keyword>
<evidence type="ECO:0000256" key="4">
    <source>
        <dbReference type="ARBA" id="ARBA00022801"/>
    </source>
</evidence>
<dbReference type="EMBL" id="CAKXAJ010025823">
    <property type="protein sequence ID" value="CAH2244406.1"/>
    <property type="molecule type" value="Genomic_DNA"/>
</dbReference>
<reference evidence="13" key="1">
    <citation type="submission" date="2022-03" db="EMBL/GenBank/DDBJ databases">
        <authorList>
            <person name="Lindestad O."/>
        </authorList>
    </citation>
    <scope>NUCLEOTIDE SEQUENCE</scope>
</reference>
<evidence type="ECO:0000313" key="14">
    <source>
        <dbReference type="Proteomes" id="UP000838756"/>
    </source>
</evidence>
<feature type="domain" description="C3H1-type" evidence="12">
    <location>
        <begin position="580"/>
        <end position="607"/>
    </location>
</feature>
<evidence type="ECO:0000256" key="6">
    <source>
        <dbReference type="ARBA" id="ARBA00023239"/>
    </source>
</evidence>
<evidence type="ECO:0000256" key="3">
    <source>
        <dbReference type="ARBA" id="ARBA00022771"/>
    </source>
</evidence>
<evidence type="ECO:0000256" key="7">
    <source>
        <dbReference type="ARBA" id="ARBA00023242"/>
    </source>
</evidence>
<keyword evidence="4" id="KW-0378">Hydrolase</keyword>
<dbReference type="SMART" id="SM00356">
    <property type="entry name" value="ZnF_C3H1"/>
    <property type="match status" value="4"/>
</dbReference>
<evidence type="ECO:0000256" key="2">
    <source>
        <dbReference type="ARBA" id="ARBA00022723"/>
    </source>
</evidence>
<evidence type="ECO:0000256" key="5">
    <source>
        <dbReference type="ARBA" id="ARBA00022833"/>
    </source>
</evidence>
<protein>
    <recommendedName>
        <fullName evidence="9">U6 snRNA phosphodiesterase 1</fullName>
    </recommendedName>
    <alternativeName>
        <fullName evidence="10">3'-5' RNA exonuclease USB1</fullName>
    </alternativeName>
</protein>
<evidence type="ECO:0000256" key="10">
    <source>
        <dbReference type="ARBA" id="ARBA00030030"/>
    </source>
</evidence>
<keyword evidence="1" id="KW-0540">Nuclease</keyword>
<proteinExistence type="predicted"/>
<comment type="caution">
    <text evidence="13">The sequence shown here is derived from an EMBL/GenBank/DDBJ whole genome shotgun (WGS) entry which is preliminary data.</text>
</comment>
<keyword evidence="5 11" id="KW-0862">Zinc</keyword>
<feature type="zinc finger region" description="C3H1-type" evidence="11">
    <location>
        <begin position="553"/>
        <end position="579"/>
    </location>
</feature>
<evidence type="ECO:0000256" key="8">
    <source>
        <dbReference type="ARBA" id="ARBA00029300"/>
    </source>
</evidence>
<keyword evidence="6" id="KW-0456">Lyase</keyword>
<dbReference type="PANTHER" id="PTHR13522">
    <property type="entry name" value="U6 SNRNA PHOSPHODIESTERASE 1"/>
    <property type="match status" value="1"/>
</dbReference>
<dbReference type="AlphaFoldDB" id="A0A8S4S4X4"/>
<dbReference type="GO" id="GO:0005634">
    <property type="term" value="C:nucleus"/>
    <property type="evidence" value="ECO:0007669"/>
    <property type="project" value="TreeGrafter"/>
</dbReference>